<feature type="transmembrane region" description="Helical" evidence="2">
    <location>
        <begin position="341"/>
        <end position="361"/>
    </location>
</feature>
<feature type="transmembrane region" description="Helical" evidence="2">
    <location>
        <begin position="303"/>
        <end position="329"/>
    </location>
</feature>
<feature type="transmembrane region" description="Helical" evidence="2">
    <location>
        <begin position="115"/>
        <end position="132"/>
    </location>
</feature>
<evidence type="ECO:0000256" key="3">
    <source>
        <dbReference type="SAM" id="SignalP"/>
    </source>
</evidence>
<reference evidence="4 5" key="1">
    <citation type="submission" date="2019-08" db="EMBL/GenBank/DDBJ databases">
        <title>Archangium and Cystobacter genomes.</title>
        <authorList>
            <person name="Chen I.-C.K."/>
            <person name="Wielgoss S."/>
        </authorList>
    </citation>
    <scope>NUCLEOTIDE SEQUENCE [LARGE SCALE GENOMIC DNA]</scope>
    <source>
        <strain evidence="4 5">Cbm 6</strain>
    </source>
</reference>
<feature type="transmembrane region" description="Helical" evidence="2">
    <location>
        <begin position="278"/>
        <end position="296"/>
    </location>
</feature>
<feature type="chain" id="PRO_5046212635" evidence="3">
    <location>
        <begin position="21"/>
        <end position="735"/>
    </location>
</feature>
<proteinExistence type="predicted"/>
<dbReference type="PANTHER" id="PTHR38454:SF1">
    <property type="entry name" value="INTEGRAL MEMBRANE PROTEIN"/>
    <property type="match status" value="1"/>
</dbReference>
<feature type="region of interest" description="Disordered" evidence="1">
    <location>
        <begin position="614"/>
        <end position="640"/>
    </location>
</feature>
<evidence type="ECO:0000313" key="4">
    <source>
        <dbReference type="EMBL" id="WNG49311.1"/>
    </source>
</evidence>
<feature type="transmembrane region" description="Helical" evidence="2">
    <location>
        <begin position="703"/>
        <end position="723"/>
    </location>
</feature>
<dbReference type="EMBL" id="CP043494">
    <property type="protein sequence ID" value="WNG49311.1"/>
    <property type="molecule type" value="Genomic_DNA"/>
</dbReference>
<dbReference type="InterPro" id="IPR018580">
    <property type="entry name" value="Uncharacterised_YfhO"/>
</dbReference>
<dbReference type="Proteomes" id="UP001611383">
    <property type="component" value="Chromosome"/>
</dbReference>
<organism evidence="4 5">
    <name type="scientific">Archangium minus</name>
    <dbReference type="NCBI Taxonomy" id="83450"/>
    <lineage>
        <taxon>Bacteria</taxon>
        <taxon>Pseudomonadati</taxon>
        <taxon>Myxococcota</taxon>
        <taxon>Myxococcia</taxon>
        <taxon>Myxococcales</taxon>
        <taxon>Cystobacterineae</taxon>
        <taxon>Archangiaceae</taxon>
        <taxon>Archangium</taxon>
    </lineage>
</organism>
<feature type="signal peptide" evidence="3">
    <location>
        <begin position="1"/>
        <end position="20"/>
    </location>
</feature>
<accession>A0ABY9X1P0</accession>
<dbReference type="Pfam" id="PF09586">
    <property type="entry name" value="YfhO"/>
    <property type="match status" value="1"/>
</dbReference>
<feature type="transmembrane region" description="Helical" evidence="2">
    <location>
        <begin position="210"/>
        <end position="231"/>
    </location>
</feature>
<evidence type="ECO:0000256" key="2">
    <source>
        <dbReference type="SAM" id="Phobius"/>
    </source>
</evidence>
<feature type="transmembrane region" description="Helical" evidence="2">
    <location>
        <begin position="403"/>
        <end position="424"/>
    </location>
</feature>
<feature type="transmembrane region" description="Helical" evidence="2">
    <location>
        <begin position="86"/>
        <end position="108"/>
    </location>
</feature>
<feature type="transmembrane region" description="Helical" evidence="2">
    <location>
        <begin position="186"/>
        <end position="203"/>
    </location>
</feature>
<dbReference type="PANTHER" id="PTHR38454">
    <property type="entry name" value="INTEGRAL MEMBRANE PROTEIN-RELATED"/>
    <property type="match status" value="1"/>
</dbReference>
<keyword evidence="5" id="KW-1185">Reference proteome</keyword>
<feature type="transmembrane region" description="Helical" evidence="2">
    <location>
        <begin position="373"/>
        <end position="391"/>
    </location>
</feature>
<sequence length="735" mass="80019">MALVPGLLIVAAVLAFHVRAAAPGMAFSSDDLREYFIPVRYLLQHTVRGGEWPFWQRSIYAGFPLWSSSEAGIFLPTTWLYFAVEAARALTLSTLTHLVVAALGMFVWQRHRGRSVGAAMAAAFIVALGGFTTVHLDHWTFSATLAPLPWTMLAVDEALRRGLTPGLFLGAALGIAGLWFGGAAQIAYFGTLLVGGYVALQVLSTRGKAWPLLLVLPAGLLLAAPLILAGAEFSAYSPRAGGMTLRWASFYHWPTPRALALLLFPDAWGRPPAYSGEFNYWEMTGYLGLPALVLVLTTRPKRLGWYFLAVLVLSLVLCFGSNTPLYGLFFRYLPGFNMLRVATRALFLANFAAAVLTADALDTLAERRRWWQGLPVVAGTLVLLGVAWWMATRAEALGFRASSVRASLPWTMGVLAVFAVWVAARDLPKRWPALFPLGAALLVFADLHHAYSNYMPVLPTKALVRHYPPLPPAQEGARGRVLQVGFNPNVTAASGAEGVTGYSQLLVDRIYDLLYATRSGGFSIIAGAPVDDEYGKIWPTPGSPLFPLFAAPSIVAPGPVRGLTIPAQRDGQFWRYPIKALPLAFWTQQYEVMDGARFRQEVHRFQPFETVTVEPTQHPLPPSAPTDAPRPATITSRGPNHTELEVSAQTPGLLVVMDPWFPGWSAEVDGKAAPLLRADYAFMAVPVPEGAHRVVLRYVPATLWKGLACVLAVLAGLGGWAWLRRGTGPLALRTH</sequence>
<keyword evidence="2" id="KW-0472">Membrane</keyword>
<keyword evidence="2" id="KW-0812">Transmembrane</keyword>
<gene>
    <name evidence="4" type="ORF">F0U60_38215</name>
</gene>
<protein>
    <submittedName>
        <fullName evidence="4">YfhO family protein</fullName>
    </submittedName>
</protein>
<keyword evidence="3" id="KW-0732">Signal</keyword>
<keyword evidence="2" id="KW-1133">Transmembrane helix</keyword>
<evidence type="ECO:0000313" key="5">
    <source>
        <dbReference type="Proteomes" id="UP001611383"/>
    </source>
</evidence>
<name>A0ABY9X1P0_9BACT</name>
<evidence type="ECO:0000256" key="1">
    <source>
        <dbReference type="SAM" id="MobiDB-lite"/>
    </source>
</evidence>